<keyword evidence="3 7" id="KW-0645">Protease</keyword>
<feature type="chain" id="PRO_5040538699" description="Carboxypeptidase" evidence="7">
    <location>
        <begin position="23"/>
        <end position="462"/>
    </location>
</feature>
<dbReference type="Proteomes" id="UP001151699">
    <property type="component" value="Chromosome A"/>
</dbReference>
<evidence type="ECO:0000256" key="2">
    <source>
        <dbReference type="ARBA" id="ARBA00022645"/>
    </source>
</evidence>
<dbReference type="OrthoDB" id="443318at2759"/>
<evidence type="ECO:0000256" key="1">
    <source>
        <dbReference type="ARBA" id="ARBA00009431"/>
    </source>
</evidence>
<comment type="caution">
    <text evidence="8">The sequence shown here is derived from an EMBL/GenBank/DDBJ whole genome shotgun (WGS) entry which is preliminary data.</text>
</comment>
<evidence type="ECO:0000256" key="4">
    <source>
        <dbReference type="ARBA" id="ARBA00022729"/>
    </source>
</evidence>
<reference evidence="8" key="1">
    <citation type="submission" date="2022-07" db="EMBL/GenBank/DDBJ databases">
        <authorList>
            <person name="Trinca V."/>
            <person name="Uliana J.V.C."/>
            <person name="Torres T.T."/>
            <person name="Ward R.J."/>
            <person name="Monesi N."/>
        </authorList>
    </citation>
    <scope>NUCLEOTIDE SEQUENCE</scope>
    <source>
        <strain evidence="8">HSMRA1968</strain>
        <tissue evidence="8">Whole embryos</tissue>
    </source>
</reference>
<dbReference type="InterPro" id="IPR018202">
    <property type="entry name" value="Ser_caboxypep_ser_AS"/>
</dbReference>
<name>A0A9Q0S874_9DIPT</name>
<keyword evidence="9" id="KW-1185">Reference proteome</keyword>
<dbReference type="Gene3D" id="3.40.50.1820">
    <property type="entry name" value="alpha/beta hydrolase"/>
    <property type="match status" value="1"/>
</dbReference>
<dbReference type="InterPro" id="IPR001563">
    <property type="entry name" value="Peptidase_S10"/>
</dbReference>
<evidence type="ECO:0000256" key="7">
    <source>
        <dbReference type="RuleBase" id="RU361156"/>
    </source>
</evidence>
<dbReference type="PANTHER" id="PTHR11802:SF472">
    <property type="entry name" value="SERINE CARBOXYPEPTIDASE CPVL-RELATED"/>
    <property type="match status" value="1"/>
</dbReference>
<evidence type="ECO:0000256" key="5">
    <source>
        <dbReference type="ARBA" id="ARBA00022801"/>
    </source>
</evidence>
<dbReference type="PANTHER" id="PTHR11802">
    <property type="entry name" value="SERINE PROTEASE FAMILY S10 SERINE CARBOXYPEPTIDASE"/>
    <property type="match status" value="1"/>
</dbReference>
<keyword evidence="6" id="KW-0325">Glycoprotein</keyword>
<dbReference type="AlphaFoldDB" id="A0A9Q0S874"/>
<evidence type="ECO:0000256" key="6">
    <source>
        <dbReference type="ARBA" id="ARBA00023180"/>
    </source>
</evidence>
<evidence type="ECO:0000256" key="3">
    <source>
        <dbReference type="ARBA" id="ARBA00022670"/>
    </source>
</evidence>
<sequence>MYSMSKSILIHAILQFLCHCDSSDNQPLFLTPLINYGKINEARDASQVRGLILSDYNNTILSYSGFLTVNREYNSNMFFWFVPSQNNPQDNPLLLWLQGGPGESSLYGLFTEHGPFKIDYASKKLNYRKESWTTTHSVLYMDSPVGAGFSFTEDDRGYATSQNDVAKNVYEGLLQFFKLFPEYKARDFYVAGESYGGKYVPSVAHKIHRENKKIGPMSDSFVNLKGLIMGNAFTDPLTTINYGSILYDLGLIDYYQLQQFLVQENRAKRFIVREKYVEAFDVMDKLILGSKNTSTPTYFSQTTGFNTIYNILRLSDPEDMLHFKQVLQKPEDDAIIRPFIHVGNRTFQHFDLGGPVAEHLEQDIYQSVKHLVEDLLNAKNENNGNKYKIVFYTGQLDVVCGVAVINKLIASLQGWKELEQFQNKQKSIWYFDNDEKIIAGYFKSYGSLTHVIVRNAGHRVSI</sequence>
<dbReference type="EMBL" id="WJQU01000001">
    <property type="protein sequence ID" value="KAJ6647663.1"/>
    <property type="molecule type" value="Genomic_DNA"/>
</dbReference>
<comment type="similarity">
    <text evidence="1 7">Belongs to the peptidase S10 family.</text>
</comment>
<evidence type="ECO:0000313" key="9">
    <source>
        <dbReference type="Proteomes" id="UP001151699"/>
    </source>
</evidence>
<keyword evidence="5 7" id="KW-0378">Hydrolase</keyword>
<dbReference type="EC" id="3.4.16.-" evidence="7"/>
<keyword evidence="2 7" id="KW-0121">Carboxypeptidase</keyword>
<gene>
    <name evidence="8" type="primary">CPVL_0</name>
    <name evidence="8" type="ORF">Bhyg_02886</name>
</gene>
<feature type="signal peptide" evidence="7">
    <location>
        <begin position="1"/>
        <end position="22"/>
    </location>
</feature>
<dbReference type="SUPFAM" id="SSF53474">
    <property type="entry name" value="alpha/beta-Hydrolases"/>
    <property type="match status" value="1"/>
</dbReference>
<dbReference type="PRINTS" id="PR00724">
    <property type="entry name" value="CRBOXYPTASEC"/>
</dbReference>
<dbReference type="PROSITE" id="PS00131">
    <property type="entry name" value="CARBOXYPEPT_SER_SER"/>
    <property type="match status" value="1"/>
</dbReference>
<dbReference type="Pfam" id="PF00450">
    <property type="entry name" value="Peptidase_S10"/>
    <property type="match status" value="1"/>
</dbReference>
<protein>
    <recommendedName>
        <fullName evidence="7">Carboxypeptidase</fullName>
        <ecNumber evidence="7">3.4.16.-</ecNumber>
    </recommendedName>
</protein>
<evidence type="ECO:0000313" key="8">
    <source>
        <dbReference type="EMBL" id="KAJ6647663.1"/>
    </source>
</evidence>
<organism evidence="8 9">
    <name type="scientific">Pseudolycoriella hygida</name>
    <dbReference type="NCBI Taxonomy" id="35572"/>
    <lineage>
        <taxon>Eukaryota</taxon>
        <taxon>Metazoa</taxon>
        <taxon>Ecdysozoa</taxon>
        <taxon>Arthropoda</taxon>
        <taxon>Hexapoda</taxon>
        <taxon>Insecta</taxon>
        <taxon>Pterygota</taxon>
        <taxon>Neoptera</taxon>
        <taxon>Endopterygota</taxon>
        <taxon>Diptera</taxon>
        <taxon>Nematocera</taxon>
        <taxon>Sciaroidea</taxon>
        <taxon>Sciaridae</taxon>
        <taxon>Pseudolycoriella</taxon>
    </lineage>
</organism>
<proteinExistence type="inferred from homology"/>
<dbReference type="GO" id="GO:0006508">
    <property type="term" value="P:proteolysis"/>
    <property type="evidence" value="ECO:0007669"/>
    <property type="project" value="UniProtKB-KW"/>
</dbReference>
<accession>A0A9Q0S874</accession>
<dbReference type="InterPro" id="IPR029058">
    <property type="entry name" value="AB_hydrolase_fold"/>
</dbReference>
<keyword evidence="4 7" id="KW-0732">Signal</keyword>
<dbReference type="GO" id="GO:0004185">
    <property type="term" value="F:serine-type carboxypeptidase activity"/>
    <property type="evidence" value="ECO:0007669"/>
    <property type="project" value="UniProtKB-UniRule"/>
</dbReference>